<reference evidence="1 2" key="1">
    <citation type="submission" date="2019-05" db="EMBL/GenBank/DDBJ databases">
        <title>Another draft genome of Portunus trituberculatus and its Hox gene families provides insights of decapod evolution.</title>
        <authorList>
            <person name="Jeong J.-H."/>
            <person name="Song I."/>
            <person name="Kim S."/>
            <person name="Choi T."/>
            <person name="Kim D."/>
            <person name="Ryu S."/>
            <person name="Kim W."/>
        </authorList>
    </citation>
    <scope>NUCLEOTIDE SEQUENCE [LARGE SCALE GENOMIC DNA]</scope>
    <source>
        <tissue evidence="1">Muscle</tissue>
    </source>
</reference>
<proteinExistence type="predicted"/>
<sequence>MWTLSHKVLAELQPLLVTAHNILEPTARGPKAASQAADRTTGRLSSLSFASSPTLTAHFPPLTLISPCASFASEY</sequence>
<protein>
    <submittedName>
        <fullName evidence="1">Uncharacterized protein</fullName>
    </submittedName>
</protein>
<name>A0A5B7CZG0_PORTR</name>
<comment type="caution">
    <text evidence="1">The sequence shown here is derived from an EMBL/GenBank/DDBJ whole genome shotgun (WGS) entry which is preliminary data.</text>
</comment>
<keyword evidence="2" id="KW-1185">Reference proteome</keyword>
<organism evidence="1 2">
    <name type="scientific">Portunus trituberculatus</name>
    <name type="common">Swimming crab</name>
    <name type="synonym">Neptunus trituberculatus</name>
    <dbReference type="NCBI Taxonomy" id="210409"/>
    <lineage>
        <taxon>Eukaryota</taxon>
        <taxon>Metazoa</taxon>
        <taxon>Ecdysozoa</taxon>
        <taxon>Arthropoda</taxon>
        <taxon>Crustacea</taxon>
        <taxon>Multicrustacea</taxon>
        <taxon>Malacostraca</taxon>
        <taxon>Eumalacostraca</taxon>
        <taxon>Eucarida</taxon>
        <taxon>Decapoda</taxon>
        <taxon>Pleocyemata</taxon>
        <taxon>Brachyura</taxon>
        <taxon>Eubrachyura</taxon>
        <taxon>Portunoidea</taxon>
        <taxon>Portunidae</taxon>
        <taxon>Portuninae</taxon>
        <taxon>Portunus</taxon>
    </lineage>
</organism>
<accession>A0A5B7CZG0</accession>
<dbReference type="EMBL" id="VSRR010000352">
    <property type="protein sequence ID" value="MPC14435.1"/>
    <property type="molecule type" value="Genomic_DNA"/>
</dbReference>
<gene>
    <name evidence="1" type="ORF">E2C01_007203</name>
</gene>
<dbReference type="AlphaFoldDB" id="A0A5B7CZG0"/>
<evidence type="ECO:0000313" key="1">
    <source>
        <dbReference type="EMBL" id="MPC14435.1"/>
    </source>
</evidence>
<dbReference type="Proteomes" id="UP000324222">
    <property type="component" value="Unassembled WGS sequence"/>
</dbReference>
<evidence type="ECO:0000313" key="2">
    <source>
        <dbReference type="Proteomes" id="UP000324222"/>
    </source>
</evidence>